<dbReference type="InterPro" id="IPR028974">
    <property type="entry name" value="TSP_type-3_rpt"/>
</dbReference>
<feature type="compositionally biased region" description="Acidic residues" evidence="5">
    <location>
        <begin position="2074"/>
        <end position="2103"/>
    </location>
</feature>
<evidence type="ECO:0000256" key="6">
    <source>
        <dbReference type="SAM" id="SignalP"/>
    </source>
</evidence>
<feature type="region of interest" description="Disordered" evidence="5">
    <location>
        <begin position="1060"/>
        <end position="1084"/>
    </location>
</feature>
<evidence type="ECO:0000256" key="1">
    <source>
        <dbReference type="ARBA" id="ARBA00008239"/>
    </source>
</evidence>
<dbReference type="STRING" id="147828.A0A4V3SGQ7"/>
<feature type="region of interest" description="Disordered" evidence="5">
    <location>
        <begin position="1907"/>
        <end position="1931"/>
    </location>
</feature>
<feature type="compositionally biased region" description="Basic and acidic residues" evidence="5">
    <location>
        <begin position="1643"/>
        <end position="1665"/>
    </location>
</feature>
<feature type="compositionally biased region" description="Basic residues" evidence="5">
    <location>
        <begin position="1233"/>
        <end position="1244"/>
    </location>
</feature>
<feature type="compositionally biased region" description="Acidic residues" evidence="5">
    <location>
        <begin position="1343"/>
        <end position="1358"/>
    </location>
</feature>
<dbReference type="GO" id="GO:0005509">
    <property type="term" value="F:calcium ion binding"/>
    <property type="evidence" value="ECO:0007669"/>
    <property type="project" value="InterPro"/>
</dbReference>
<feature type="compositionally biased region" description="Acidic residues" evidence="5">
    <location>
        <begin position="1388"/>
        <end position="1415"/>
    </location>
</feature>
<dbReference type="GO" id="GO:0051082">
    <property type="term" value="F:unfolded protein binding"/>
    <property type="evidence" value="ECO:0007669"/>
    <property type="project" value="InterPro"/>
</dbReference>
<feature type="region of interest" description="Disordered" evidence="5">
    <location>
        <begin position="897"/>
        <end position="1024"/>
    </location>
</feature>
<reference evidence="7 8" key="1">
    <citation type="journal article" date="2019" name="BMC Genomics">
        <title>New insights from Opisthorchis felineus genome: update on genomics of the epidemiologically important liver flukes.</title>
        <authorList>
            <person name="Ershov N.I."/>
            <person name="Mordvinov V.A."/>
            <person name="Prokhortchouk E.B."/>
            <person name="Pakharukova M.Y."/>
            <person name="Gunbin K.V."/>
            <person name="Ustyantsev K."/>
            <person name="Genaev M.A."/>
            <person name="Blinov A.G."/>
            <person name="Mazur A."/>
            <person name="Boulygina E."/>
            <person name="Tsygankova S."/>
            <person name="Khrameeva E."/>
            <person name="Chekanov N."/>
            <person name="Fan G."/>
            <person name="Xiao A."/>
            <person name="Zhang H."/>
            <person name="Xu X."/>
            <person name="Yang H."/>
            <person name="Solovyev V."/>
            <person name="Lee S.M."/>
            <person name="Liu X."/>
            <person name="Afonnikov D.A."/>
            <person name="Skryabin K.G."/>
        </authorList>
    </citation>
    <scope>NUCLEOTIDE SEQUENCE [LARGE SCALE GENOMIC DNA]</scope>
    <source>
        <strain evidence="7">AK-0245</strain>
        <tissue evidence="7">Whole organism</tissue>
    </source>
</reference>
<dbReference type="EMBL" id="SJOL01002895">
    <property type="protein sequence ID" value="TGZ73274.1"/>
    <property type="molecule type" value="Genomic_DNA"/>
</dbReference>
<dbReference type="InterPro" id="IPR037196">
    <property type="entry name" value="HSP90_C"/>
</dbReference>
<feature type="region of interest" description="Disordered" evidence="5">
    <location>
        <begin position="1098"/>
        <end position="1190"/>
    </location>
</feature>
<feature type="region of interest" description="Disordered" evidence="5">
    <location>
        <begin position="740"/>
        <end position="795"/>
    </location>
</feature>
<evidence type="ECO:0000256" key="4">
    <source>
        <dbReference type="ARBA" id="ARBA00023186"/>
    </source>
</evidence>
<dbReference type="InterPro" id="IPR036890">
    <property type="entry name" value="HATPase_C_sf"/>
</dbReference>
<feature type="compositionally biased region" description="Polar residues" evidence="5">
    <location>
        <begin position="772"/>
        <end position="786"/>
    </location>
</feature>
<dbReference type="NCBIfam" id="NF003555">
    <property type="entry name" value="PRK05218.1"/>
    <property type="match status" value="1"/>
</dbReference>
<feature type="compositionally biased region" description="Polar residues" evidence="5">
    <location>
        <begin position="1751"/>
        <end position="1772"/>
    </location>
</feature>
<dbReference type="Proteomes" id="UP000308267">
    <property type="component" value="Unassembled WGS sequence"/>
</dbReference>
<evidence type="ECO:0000313" key="7">
    <source>
        <dbReference type="EMBL" id="TGZ73274.1"/>
    </source>
</evidence>
<feature type="compositionally biased region" description="Acidic residues" evidence="5">
    <location>
        <begin position="2373"/>
        <end position="2390"/>
    </location>
</feature>
<sequence length="2891" mass="323643">MGRTACSFLTGLFGVFAILSCAFCTPSINEADINVIKTSEGLSTTSDTAKKESEAVFIDGLNANQLAALRAEAEEREFQAEVNQMMKLIINSLYKNKEIFLRELISNASDALDKIRLLSLTDREALQATEELSIRIKANKEARTLHIIDTGIGMSKDDLAVNLGTIAKSGTADFLSKWTSTQSGADASDLIGQFGVGFYSSFLVGKKVMVISKKNGSTQYIWESDAKKFHIAEDPRGDTLKRGTEIIIFLNDDADDYLEPETLQTYIKKYSQFINFPIYLWSSHVEKVKVTPEESEEKPADDADASVEEEKKDTEKTTEKTVWDWVLMNEQKPIWKKKPAEITEGEYKSFYQALSGDKDEPLGRIHFKGEGDASFTAILFIPKRSPGDVFNVQYSYKDRIKLYVHRVFISDVAEDLLPKYLGFVVGIVDSDDLPLNVSREMLQQNQLIKVIRRKLIRKVIELIGKLSEEDYEKFWKEFSVHMKLGMVEDQTNRARLSKLLRFRTSLSGEKMSNLTDYVSHMKKDQDKIFYLTASSLAEARSSPFVERLVKKGYEIVYMIDPLDEFMMQSFTEFESKPLQNVARDGLSLDTSEAKKALKEVQQKEFENLLKWMKEDALKDQIEKAELSERLSDSPCALVAGRYGWSGNMERIMRAQAHQKGDDSSADFYSKMPKTMELNPRHPLVKELNTRVKHDASDPVAKDTAELLFYIATLRSGYALRDPVEFARKVELVMRKNLAVDEHEEVEPEPEESESLGEEKPVTDEDADEKVDSNNTSGPETNESPAKTPSDEVEQNCPTCRRLLQLPSSHQLIQDDFEEDLYDDDYESEDDEEDSGLEVVGETGDYIECRILRRIKQKQGDFTETKMHLRKPKRNGAFVPETKIYSSTTRKKGLFRVELPTGGDKQITPIEDNSVEDKAESSELTEEDINYDLVDNQVEPAEKSVEGKNDEVHSDEEKQDEGRLEEKTFKEAEENVQKCSGNKTEEELDKTDRSVQDDDQQNDYNESDTTAGDAEKSTEVPVESVTIEKPEQWIREAFQKDTSGRSLILEEHKEELAFKKETDKRKININSGKSGKQKRLETPALQEEGLRRLRKFVSWAKSKQPPEQPEDNAIDCHLPEVDVNSPDVQTGQSLEEAVDSTEEADEETDESEAIKALSLDDIEDDEGNDEVDEERELDYESEYEDVDDPNYSSWQRMHPIIEFSPGTRKLLAVKPTVQTKKSKATKKSNEKQTAAKKTKQVVSKKKTPEAPKPKSAALPIKAVHSKHIEKKHQPSDDLSLHHFSSLRERTTPAPKKKHIRVVGTINDHDCDGIPDDIDEDIDNDGLLDRTQDSDWDGELNHVDLDDDNDGIPDTEDDDANGDGILDCRVDTSDHAFVVRFKTKKRPADSDMDGIPDDVDRDDDDDGIPDMLEDEDGDQIPDLFKLTLKDTNSAEPFEDINIFSAVKIVISKFPYYFLISGDSDRDGILNEWDDDDDNDGIPDSEDPDSNGDGVPDCIIKDTDGDRIPDHIDTDDDNDGIPDLHDPDHPAYNYFKDSDNDSDNDGILNEWDDDDDNDGIPDKDDPDSNGDGIIDCQPKDSDGDGIPDHLDDDDDNDGVPDHRDPDSLSFLLYKHKRYLEAIPAELARNQANLMNVDLGDPDDKDCDGIPDHLDNDQDNDGKIDRTQDSDMDGILNHVDEDDDNDGIPDQLDPDANGDGIPDCRRDDELHYKLVRSPSGLVKKVIRIRKPTQEEQHIAFMVGEAKRKLIKMRNKMNSPPTRGPLQTTPAPPVQSSGEREEEEKVGKPRPHNPKIVASNAKKHPSHPSPNTNDKINSKKSAKSNVKIESKHGRKLVTYTQENDDDEFLTYIHQETVKDSDANPEDDMVDLVSESEEQPSGSFLFSGAMAADAQAIKMAAAQKAKLEVGLKKMKPDTTSKKSAKPEINPTKLRTGTCNAKNCHTEVAKDTNGIHAAVQANKRVLRNKLTPTRRVEDNDDSDDDDAEVEDEDDNDEDDGDDDYDDDEDDDGIPDHLEGDSDGDGIPDYLEDEDGDGVPDYLEDEDGDGIPDYLDDDSNYRRGKLSEDADGDGIPDHLENDSDGDGVPDYLEDSDGDGIPDYLEDSDGDGIPDYLDSDSKSQFSPKKVRKHTKKRHLDYDLDHDGIPDFLEGDSDGNGIPDYLEDTDGDGVPDYLEDSDGDGVPDYQDEDATTKFSAKRMRVLKGRQKSGDADGDGIPDHLQGDSDGDGIPDYQEDSDGDGIPDYLEDSDGDGIPDYIDDDATTQFAPKVLEKVAELKKKDDKDGDGIPDYLEGDSDGDGIPDYLEDTDGDGIPDYLEDSDGDGIPDYLDDDSALRKSKSIFKIEDKNKNGIPDHLERDSDYDGTPDYLEDTDRDGIPDYLEDSDGDGIPDYLDEDATTQFSPKKIRGRATGKKFADADRDGIPDHLEGDFDRNGIPDYLEDSDGDQIPDYLEDSDNDGIPDYLDEDATTKFAPRIMRKLRPQRHYADVDGDGIPDHLEEDNDGDGTPDYLEDSDSDGIPDYLEDTDGDGIPDYIDEDATTQFSPRSFRRLKLTTRFEDTDGDGIPDHLQGDSDGDGVLDFLEDSDGDGIPDYLEDSDGDGVPDYLDEDAVSQFSPKHFTDKNRDGIPDNLEGDSDGDGIPDYLEDTDGDGIPDYLEDSDGDGIPNYLDRDVVDVETEAVLEAYDADSNRNGIPDYLEDWDGDGIPNYMDDQDGDGIADFLDKKNNQLNKKKRKQKRPTSRLRDADLNDNGIPDQLEGDSDGDGVLDYIQDTDKDGIPDYLDDDDPNAKFRKPRGRSKQKTVKKSKRKHSVRLRDLDSDGDGIPDDEEDTDGDGIPDYLDSDADGDGIPDDRTKVVDRNKNGIPDHLELKDRDGDGIVDLDDDDDDNDGIPDAEGISS</sequence>
<feature type="compositionally biased region" description="Basic residues" evidence="5">
    <location>
        <begin position="2782"/>
        <end position="2804"/>
    </location>
</feature>
<feature type="compositionally biased region" description="Acidic residues" evidence="5">
    <location>
        <begin position="2869"/>
        <end position="2884"/>
    </location>
</feature>
<feature type="region of interest" description="Disordered" evidence="5">
    <location>
        <begin position="1850"/>
        <end position="1875"/>
    </location>
</feature>
<feature type="compositionally biased region" description="Basic and acidic residues" evidence="5">
    <location>
        <begin position="291"/>
        <end position="301"/>
    </location>
</feature>
<dbReference type="HAMAP" id="MF_00505">
    <property type="entry name" value="HSP90"/>
    <property type="match status" value="1"/>
</dbReference>
<dbReference type="GO" id="GO:0140662">
    <property type="term" value="F:ATP-dependent protein folding chaperone"/>
    <property type="evidence" value="ECO:0007669"/>
    <property type="project" value="InterPro"/>
</dbReference>
<feature type="compositionally biased region" description="Acidic residues" evidence="5">
    <location>
        <begin position="2218"/>
        <end position="2255"/>
    </location>
</feature>
<dbReference type="InterPro" id="IPR020575">
    <property type="entry name" value="Hsp90_N"/>
</dbReference>
<dbReference type="Gene3D" id="4.10.1080.10">
    <property type="entry name" value="TSP type-3 repeat"/>
    <property type="match status" value="11"/>
</dbReference>
<dbReference type="InterPro" id="IPR019805">
    <property type="entry name" value="Heat_shock_protein_90_CS"/>
</dbReference>
<dbReference type="Pfam" id="PF13589">
    <property type="entry name" value="HATPase_c_3"/>
    <property type="match status" value="1"/>
</dbReference>
<organism evidence="7 8">
    <name type="scientific">Opisthorchis felineus</name>
    <dbReference type="NCBI Taxonomy" id="147828"/>
    <lineage>
        <taxon>Eukaryota</taxon>
        <taxon>Metazoa</taxon>
        <taxon>Spiralia</taxon>
        <taxon>Lophotrochozoa</taxon>
        <taxon>Platyhelminthes</taxon>
        <taxon>Trematoda</taxon>
        <taxon>Digenea</taxon>
        <taxon>Opisthorchiida</taxon>
        <taxon>Opisthorchiata</taxon>
        <taxon>Opisthorchiidae</taxon>
        <taxon>Opisthorchis</taxon>
    </lineage>
</organism>
<feature type="compositionally biased region" description="Acidic residues" evidence="5">
    <location>
        <begin position="741"/>
        <end position="755"/>
    </location>
</feature>
<feature type="chain" id="PRO_5020748127" evidence="6">
    <location>
        <begin position="25"/>
        <end position="2891"/>
    </location>
</feature>
<feature type="region of interest" description="Disordered" evidence="5">
    <location>
        <begin position="291"/>
        <end position="316"/>
    </location>
</feature>
<feature type="signal peptide" evidence="6">
    <location>
        <begin position="1"/>
        <end position="24"/>
    </location>
</feature>
<dbReference type="PRINTS" id="PR00775">
    <property type="entry name" value="HEATSHOCK90"/>
</dbReference>
<feature type="compositionally biased region" description="Basic and acidic residues" evidence="5">
    <location>
        <begin position="2842"/>
        <end position="2868"/>
    </location>
</feature>
<feature type="compositionally biased region" description="Acidic residues" evidence="5">
    <location>
        <begin position="2155"/>
        <end position="2183"/>
    </location>
</feature>
<feature type="compositionally biased region" description="Basic and acidic residues" evidence="5">
    <location>
        <begin position="2339"/>
        <end position="2354"/>
    </location>
</feature>
<comment type="similarity">
    <text evidence="1">Belongs to the heat shock protein 90 family.</text>
</comment>
<feature type="compositionally biased region" description="Acidic residues" evidence="5">
    <location>
        <begin position="1537"/>
        <end position="1565"/>
    </location>
</feature>
<feature type="compositionally biased region" description="Basic and acidic residues" evidence="5">
    <location>
        <begin position="1325"/>
        <end position="1342"/>
    </location>
</feature>
<keyword evidence="3" id="KW-0067">ATP-binding</keyword>
<feature type="region of interest" description="Disordered" evidence="5">
    <location>
        <begin position="1215"/>
        <end position="1257"/>
    </location>
</feature>
<feature type="compositionally biased region" description="Basic and acidic residues" evidence="5">
    <location>
        <begin position="2051"/>
        <end position="2060"/>
    </location>
</feature>
<feature type="compositionally biased region" description="Acidic residues" evidence="5">
    <location>
        <begin position="1971"/>
        <end position="2005"/>
    </location>
</feature>
<dbReference type="GO" id="GO:0016887">
    <property type="term" value="F:ATP hydrolysis activity"/>
    <property type="evidence" value="ECO:0007669"/>
    <property type="project" value="InterPro"/>
</dbReference>
<dbReference type="PANTHER" id="PTHR11528">
    <property type="entry name" value="HEAT SHOCK PROTEIN 90 FAMILY MEMBER"/>
    <property type="match status" value="1"/>
</dbReference>
<dbReference type="SUPFAM" id="SSF54211">
    <property type="entry name" value="Ribosomal protein S5 domain 2-like"/>
    <property type="match status" value="1"/>
</dbReference>
<evidence type="ECO:0000256" key="5">
    <source>
        <dbReference type="SAM" id="MobiDB-lite"/>
    </source>
</evidence>
<feature type="region of interest" description="Disordered" evidence="5">
    <location>
        <begin position="2339"/>
        <end position="2454"/>
    </location>
</feature>
<dbReference type="SUPFAM" id="SSF110942">
    <property type="entry name" value="HSP90 C-terminal domain"/>
    <property type="match status" value="1"/>
</dbReference>
<dbReference type="InterPro" id="IPR001404">
    <property type="entry name" value="Hsp90_fam"/>
</dbReference>
<dbReference type="PROSITE" id="PS00298">
    <property type="entry name" value="HSP90"/>
    <property type="match status" value="1"/>
</dbReference>
<feature type="compositionally biased region" description="Acidic residues" evidence="5">
    <location>
        <begin position="2482"/>
        <end position="2532"/>
    </location>
</feature>
<feature type="compositionally biased region" description="Acidic residues" evidence="5">
    <location>
        <begin position="1135"/>
        <end position="1150"/>
    </location>
</feature>
<feature type="compositionally biased region" description="Basic and acidic residues" evidence="5">
    <location>
        <begin position="2130"/>
        <end position="2139"/>
    </location>
</feature>
<comment type="caution">
    <text evidence="7">The sequence shown here is derived from an EMBL/GenBank/DDBJ whole genome shotgun (WGS) entry which is preliminary data.</text>
</comment>
<feature type="region of interest" description="Disordered" evidence="5">
    <location>
        <begin position="2678"/>
        <end position="2891"/>
    </location>
</feature>
<feature type="compositionally biased region" description="Basic and acidic residues" evidence="5">
    <location>
        <begin position="2552"/>
        <end position="2564"/>
    </location>
</feature>
<dbReference type="Gene3D" id="3.30.565.10">
    <property type="entry name" value="Histidine kinase-like ATPase, C-terminal domain"/>
    <property type="match status" value="1"/>
</dbReference>
<feature type="compositionally biased region" description="Basic and acidic residues" evidence="5">
    <location>
        <begin position="2611"/>
        <end position="2620"/>
    </location>
</feature>
<proteinExistence type="inferred from homology"/>
<dbReference type="SUPFAM" id="SSF103647">
    <property type="entry name" value="TSP type-3 repeat"/>
    <property type="match status" value="6"/>
</dbReference>
<feature type="compositionally biased region" description="Basic residues" evidence="5">
    <location>
        <begin position="2119"/>
        <end position="2129"/>
    </location>
</feature>
<feature type="region of interest" description="Disordered" evidence="5">
    <location>
        <begin position="1635"/>
        <end position="1696"/>
    </location>
</feature>
<protein>
    <submittedName>
        <fullName evidence="7">Uncharacterized protein</fullName>
    </submittedName>
</protein>
<feature type="region of interest" description="Disordered" evidence="5">
    <location>
        <begin position="1467"/>
        <end position="1603"/>
    </location>
</feature>
<dbReference type="Gene3D" id="3.30.230.80">
    <property type="match status" value="1"/>
</dbReference>
<dbReference type="Pfam" id="PF00183">
    <property type="entry name" value="HSP90"/>
    <property type="match status" value="1"/>
</dbReference>
<feature type="compositionally biased region" description="Basic and acidic residues" evidence="5">
    <location>
        <begin position="2407"/>
        <end position="2428"/>
    </location>
</feature>
<gene>
    <name evidence="7" type="ORF">CRM22_001617</name>
</gene>
<dbReference type="InterPro" id="IPR020568">
    <property type="entry name" value="Ribosomal_Su5_D2-typ_SF"/>
</dbReference>
<dbReference type="SUPFAM" id="SSF55874">
    <property type="entry name" value="ATPase domain of HSP90 chaperone/DNA topoisomerase II/histidine kinase"/>
    <property type="match status" value="1"/>
</dbReference>
<feature type="compositionally biased region" description="Basic and acidic residues" evidence="5">
    <location>
        <begin position="1496"/>
        <end position="1509"/>
    </location>
</feature>
<feature type="compositionally biased region" description="Acidic residues" evidence="5">
    <location>
        <begin position="2285"/>
        <end position="2324"/>
    </location>
</feature>
<evidence type="ECO:0000256" key="3">
    <source>
        <dbReference type="ARBA" id="ARBA00022840"/>
    </source>
</evidence>
<evidence type="ECO:0000313" key="8">
    <source>
        <dbReference type="Proteomes" id="UP000308267"/>
    </source>
</evidence>
<keyword evidence="6" id="KW-0732">Signal</keyword>
<feature type="compositionally biased region" description="Basic and acidic residues" evidence="5">
    <location>
        <begin position="2269"/>
        <end position="2279"/>
    </location>
</feature>
<name>A0A4V3SGQ7_OPIFE</name>
<feature type="region of interest" description="Disordered" evidence="5">
    <location>
        <begin position="2552"/>
        <end position="2660"/>
    </location>
</feature>
<dbReference type="GO" id="GO:0005524">
    <property type="term" value="F:ATP binding"/>
    <property type="evidence" value="ECO:0007669"/>
    <property type="project" value="UniProtKB-KW"/>
</dbReference>
<evidence type="ECO:0000256" key="2">
    <source>
        <dbReference type="ARBA" id="ARBA00022741"/>
    </source>
</evidence>
<feature type="region of interest" description="Disordered" evidence="5">
    <location>
        <begin position="1751"/>
        <end position="1831"/>
    </location>
</feature>
<feature type="compositionally biased region" description="Acidic residues" evidence="5">
    <location>
        <begin position="1159"/>
        <end position="1187"/>
    </location>
</feature>
<keyword evidence="2" id="KW-0547">Nucleotide-binding</keyword>
<feature type="region of interest" description="Disordered" evidence="5">
    <location>
        <begin position="2476"/>
        <end position="2535"/>
    </location>
</feature>
<dbReference type="FunFam" id="3.30.230.80:FF:000001">
    <property type="entry name" value="Heat shock protein 90 alpha"/>
    <property type="match status" value="1"/>
</dbReference>
<feature type="compositionally biased region" description="Acidic residues" evidence="5">
    <location>
        <begin position="2355"/>
        <end position="2366"/>
    </location>
</feature>
<dbReference type="FunFam" id="3.30.565.10:FF:000005">
    <property type="entry name" value="Heat shock protein 90"/>
    <property type="match status" value="1"/>
</dbReference>
<dbReference type="Gene3D" id="3.40.50.11260">
    <property type="match status" value="1"/>
</dbReference>
<feature type="compositionally biased region" description="Acidic residues" evidence="5">
    <location>
        <begin position="2013"/>
        <end position="2050"/>
    </location>
</feature>
<feature type="compositionally biased region" description="Basic residues" evidence="5">
    <location>
        <begin position="2722"/>
        <end position="2733"/>
    </location>
</feature>
<feature type="compositionally biased region" description="Acidic residues" evidence="5">
    <location>
        <begin position="2432"/>
        <end position="2454"/>
    </location>
</feature>
<feature type="region of interest" description="Disordered" evidence="5">
    <location>
        <begin position="1385"/>
        <end position="1415"/>
    </location>
</feature>
<dbReference type="Gene3D" id="1.20.120.790">
    <property type="entry name" value="Heat shock protein 90, C-terminal domain"/>
    <property type="match status" value="1"/>
</dbReference>
<feature type="compositionally biased region" description="Basic residues" evidence="5">
    <location>
        <begin position="2189"/>
        <end position="2200"/>
    </location>
</feature>
<keyword evidence="4" id="KW-0143">Chaperone</keyword>
<feature type="compositionally biased region" description="Acidic residues" evidence="5">
    <location>
        <begin position="2566"/>
        <end position="2603"/>
    </location>
</feature>
<feature type="compositionally biased region" description="Acidic residues" evidence="5">
    <location>
        <begin position="1857"/>
        <end position="1872"/>
    </location>
</feature>
<feature type="region of interest" description="Disordered" evidence="5">
    <location>
        <begin position="1954"/>
        <end position="2256"/>
    </location>
</feature>
<keyword evidence="8" id="KW-1185">Reference proteome</keyword>
<feature type="compositionally biased region" description="Acidic residues" evidence="5">
    <location>
        <begin position="2624"/>
        <end position="2654"/>
    </location>
</feature>
<feature type="region of interest" description="Disordered" evidence="5">
    <location>
        <begin position="1321"/>
        <end position="1358"/>
    </location>
</feature>
<feature type="region of interest" description="Disordered" evidence="5">
    <location>
        <begin position="2269"/>
        <end position="2324"/>
    </location>
</feature>
<feature type="compositionally biased region" description="Basic and acidic residues" evidence="5">
    <location>
        <begin position="939"/>
        <end position="975"/>
    </location>
</feature>
<feature type="compositionally biased region" description="Basic and acidic residues" evidence="5">
    <location>
        <begin position="1574"/>
        <end position="1586"/>
    </location>
</feature>
<dbReference type="CDD" id="cd16927">
    <property type="entry name" value="HATPase_Hsp90-like"/>
    <property type="match status" value="1"/>
</dbReference>
<feature type="compositionally biased region" description="Acidic residues" evidence="5">
    <location>
        <begin position="1469"/>
        <end position="1487"/>
    </location>
</feature>
<dbReference type="OrthoDB" id="5426351at2759"/>
<accession>A0A4V3SGQ7</accession>
<feature type="compositionally biased region" description="Acidic residues" evidence="5">
    <location>
        <begin position="2811"/>
        <end position="2841"/>
    </location>
</feature>
<dbReference type="PROSITE" id="PS51257">
    <property type="entry name" value="PROKAR_LIPOPROTEIN"/>
    <property type="match status" value="1"/>
</dbReference>